<dbReference type="EMBL" id="UINC01097895">
    <property type="protein sequence ID" value="SVC55983.1"/>
    <property type="molecule type" value="Genomic_DNA"/>
</dbReference>
<evidence type="ECO:0008006" key="2">
    <source>
        <dbReference type="Google" id="ProtNLM"/>
    </source>
</evidence>
<proteinExistence type="predicted"/>
<dbReference type="AlphaFoldDB" id="A0A382N497"/>
<name>A0A382N497_9ZZZZ</name>
<evidence type="ECO:0000313" key="1">
    <source>
        <dbReference type="EMBL" id="SVC55983.1"/>
    </source>
</evidence>
<reference evidence="1" key="1">
    <citation type="submission" date="2018-05" db="EMBL/GenBank/DDBJ databases">
        <authorList>
            <person name="Lanie J.A."/>
            <person name="Ng W.-L."/>
            <person name="Kazmierczak K.M."/>
            <person name="Andrzejewski T.M."/>
            <person name="Davidsen T.M."/>
            <person name="Wayne K.J."/>
            <person name="Tettelin H."/>
            <person name="Glass J.I."/>
            <person name="Rusch D."/>
            <person name="Podicherti R."/>
            <person name="Tsui H.-C.T."/>
            <person name="Winkler M.E."/>
        </authorList>
    </citation>
    <scope>NUCLEOTIDE SEQUENCE</scope>
</reference>
<sequence length="72" mass="8378">MNLIRRTLLWASTNTWIASHLPRRKFVQRAVRRFMPGESVGDAITESERLYEQNIPTMITMLGENVETREGT</sequence>
<accession>A0A382N497</accession>
<organism evidence="1">
    <name type="scientific">marine metagenome</name>
    <dbReference type="NCBI Taxonomy" id="408172"/>
    <lineage>
        <taxon>unclassified sequences</taxon>
        <taxon>metagenomes</taxon>
        <taxon>ecological metagenomes</taxon>
    </lineage>
</organism>
<gene>
    <name evidence="1" type="ORF">METZ01_LOCUS308837</name>
</gene>
<protein>
    <recommendedName>
        <fullName evidence="2">Proline dehydrogenase domain-containing protein</fullName>
    </recommendedName>
</protein>
<feature type="non-terminal residue" evidence="1">
    <location>
        <position position="72"/>
    </location>
</feature>